<dbReference type="InterPro" id="IPR014914">
    <property type="entry name" value="RES_dom"/>
</dbReference>
<sequence length="230" mass="25616">MVSGNSMKATKILKLVDKVTYRLVNSKFPPITLFDDVINKDDFEAVYAIQALTNPRILNELGNLALLSTNEIPFGIDGVNYVTAPFTHINPVGSRFSGGEFGVLYLADTINTAIKETLYHQEKYFQNVQGLHYDTVDMRCLKVTFSADVVDCSKLEGINDSADYTRPRSLGAELKKNGEQGIQYLSVRNEGSTCWGLFSPIHVSTAIQTKHFEFIFDGKSISKVRELVCS</sequence>
<evidence type="ECO:0000313" key="2">
    <source>
        <dbReference type="EMBL" id="ASP49477.1"/>
    </source>
</evidence>
<keyword evidence="3" id="KW-1185">Reference proteome</keyword>
<dbReference type="EMBL" id="CP020465">
    <property type="protein sequence ID" value="ASP49477.1"/>
    <property type="molecule type" value="Genomic_DNA"/>
</dbReference>
<gene>
    <name evidence="2" type="ORF">B5D82_17890</name>
</gene>
<dbReference type="SMART" id="SM00953">
    <property type="entry name" value="RES"/>
    <property type="match status" value="1"/>
</dbReference>
<dbReference type="OrthoDB" id="9795903at2"/>
<organism evidence="2 3">
    <name type="scientific">Cognaticolwellia beringensis</name>
    <dbReference type="NCBI Taxonomy" id="1967665"/>
    <lineage>
        <taxon>Bacteria</taxon>
        <taxon>Pseudomonadati</taxon>
        <taxon>Pseudomonadota</taxon>
        <taxon>Gammaproteobacteria</taxon>
        <taxon>Alteromonadales</taxon>
        <taxon>Colwelliaceae</taxon>
        <taxon>Cognaticolwellia</taxon>
    </lineage>
</organism>
<dbReference type="KEGG" id="cber:B5D82_17890"/>
<dbReference type="Pfam" id="PF08808">
    <property type="entry name" value="RES"/>
    <property type="match status" value="1"/>
</dbReference>
<evidence type="ECO:0000313" key="3">
    <source>
        <dbReference type="Proteomes" id="UP000202259"/>
    </source>
</evidence>
<proteinExistence type="predicted"/>
<protein>
    <submittedName>
        <fullName evidence="2">RES domain-containing protein</fullName>
    </submittedName>
</protein>
<accession>A0A222GC99</accession>
<dbReference type="AlphaFoldDB" id="A0A222GC99"/>
<dbReference type="Proteomes" id="UP000202259">
    <property type="component" value="Chromosome"/>
</dbReference>
<evidence type="ECO:0000259" key="1">
    <source>
        <dbReference type="SMART" id="SM00953"/>
    </source>
</evidence>
<feature type="domain" description="RES" evidence="1">
    <location>
        <begin position="85"/>
        <end position="209"/>
    </location>
</feature>
<name>A0A222GC99_9GAMM</name>
<reference evidence="2 3" key="1">
    <citation type="submission" date="2017-08" db="EMBL/GenBank/DDBJ databases">
        <title>Complete genome of Colwellia sp. NB097-1, a psychrophile bacterium ioslated from Bering Sea.</title>
        <authorList>
            <person name="Chen X."/>
        </authorList>
    </citation>
    <scope>NUCLEOTIDE SEQUENCE [LARGE SCALE GENOMIC DNA]</scope>
    <source>
        <strain evidence="2 3">NB097-1</strain>
    </source>
</reference>